<evidence type="ECO:0000256" key="2">
    <source>
        <dbReference type="ARBA" id="ARBA00006185"/>
    </source>
</evidence>
<keyword evidence="9 10" id="KW-0472">Membrane</keyword>
<evidence type="ECO:0000256" key="6">
    <source>
        <dbReference type="ARBA" id="ARBA00022989"/>
    </source>
</evidence>
<reference evidence="12" key="1">
    <citation type="submission" date="2021-01" db="EMBL/GenBank/DDBJ databases">
        <authorList>
            <person name="Corre E."/>
            <person name="Pelletier E."/>
            <person name="Niang G."/>
            <person name="Scheremetjew M."/>
            <person name="Finn R."/>
            <person name="Kale V."/>
            <person name="Holt S."/>
            <person name="Cochrane G."/>
            <person name="Meng A."/>
            <person name="Brown T."/>
            <person name="Cohen L."/>
        </authorList>
    </citation>
    <scope>NUCLEOTIDE SEQUENCE</scope>
    <source>
        <strain evidence="12">WS</strain>
    </source>
</reference>
<feature type="compositionally biased region" description="Polar residues" evidence="11">
    <location>
        <begin position="702"/>
        <end position="718"/>
    </location>
</feature>
<dbReference type="GO" id="GO:0006869">
    <property type="term" value="P:lipid transport"/>
    <property type="evidence" value="ECO:0007669"/>
    <property type="project" value="UniProtKB-KW"/>
</dbReference>
<evidence type="ECO:0000256" key="9">
    <source>
        <dbReference type="ARBA" id="ARBA00023136"/>
    </source>
</evidence>
<keyword evidence="5 10" id="KW-0812">Transmembrane</keyword>
<comment type="function">
    <text evidence="10">Phospholipid scramblase involved in autophagy. Cycles between the preautophagosomal structure/phagophore assembly site (PAS) and the cytoplasmic vesicle pool and supplies membrane for the growing autophagosome. Lipid scramblase activity plays a key role in preautophagosomal structure/phagophore assembly by distributing the phospholipids that arrive through ATG2 from the cytoplasmic to the luminal leaflet of the bilayer, thereby driving autophagosomal membrane expansion.</text>
</comment>
<evidence type="ECO:0000256" key="5">
    <source>
        <dbReference type="ARBA" id="ARBA00022692"/>
    </source>
</evidence>
<feature type="region of interest" description="Disordered" evidence="11">
    <location>
        <begin position="650"/>
        <end position="720"/>
    </location>
</feature>
<evidence type="ECO:0000256" key="8">
    <source>
        <dbReference type="ARBA" id="ARBA00023055"/>
    </source>
</evidence>
<sequence>MPSSYNPLSKDDVPLLHHTTDESVIEREEDELKQTSSSISKTEHPLSHDCIPESEQHTQHYHQMNQYGSPRSSHDSSAKTAYYSSEYARVKQRANSQEPNEAHHHHQSDLSVNHDPLHHSLLQEGIKLRLPSNLDSFFKMIYEYYYEKGWICLLLRRLYDLTTTGITIFLSAFLFLFMNWSELLHCDLAECAQINIVTLEALYDPFHFIYLVLFAVHGILFFSWCIYLLRCARQMYNFLEIRHFLNHDLNVKDSELQYMKWGELLDKIILFHDTQVRISISELSAKVITSRIMRKDNYLIAFLNQNIIDLRILPFTDPILSETLLWNLRWIIKKLFKGFSLDSDLMRHPQKLRFIFIWYGILNLLCTPFIFFFVVMRGIFKYAAMIHKSKGGFLVERKWSRLAEWKFRDFNELPHQSEDRMNQAYKPAQRYMNQFPNYLLSLVAKVVMTLSSGLAATIILLSFIKNPLLIHVQVMNYNLLSWLAILLLVWSIARGFVIERYTVFEPNAHMADVVRYTYYLPDQWKDRAHTKEVYTEFQTYFQPTFKGFSQELLSIFTTPLMLIFVLPRSARKIVEFVDSVTIEDGVGHVCGLATFKFDKFEASSEVSTKRREPSYFHAGDDVDEDRKIPISKPLMDKMERSFLRFKSSHPLWKSDKSGEEKAEELSRSLTESTMVDSVHGTPPRAVNRGMIQVERSPDTAESPVQPTPQQTTNLSDPESTSRHYFDLLQSHHSIQPAPSVLLGANATLGPSMMFGHSMNLSMLGASTMDQYWRKNSG</sequence>
<gene>
    <name evidence="12" type="ORF">PCOS0759_LOCUS597</name>
</gene>
<feature type="transmembrane region" description="Helical" evidence="10">
    <location>
        <begin position="356"/>
        <end position="380"/>
    </location>
</feature>
<dbReference type="GO" id="GO:0034045">
    <property type="term" value="C:phagophore assembly site membrane"/>
    <property type="evidence" value="ECO:0007669"/>
    <property type="project" value="UniProtKB-SubCell"/>
</dbReference>
<dbReference type="Pfam" id="PF04109">
    <property type="entry name" value="ATG9"/>
    <property type="match status" value="1"/>
</dbReference>
<feature type="compositionally biased region" description="Basic and acidic residues" evidence="11">
    <location>
        <begin position="41"/>
        <end position="58"/>
    </location>
</feature>
<feature type="region of interest" description="Disordered" evidence="11">
    <location>
        <begin position="1"/>
        <end position="110"/>
    </location>
</feature>
<name>A0A7S1PGV2_9EUKA</name>
<evidence type="ECO:0000313" key="12">
    <source>
        <dbReference type="EMBL" id="CAD9077366.1"/>
    </source>
</evidence>
<feature type="compositionally biased region" description="Polar residues" evidence="11">
    <location>
        <begin position="61"/>
        <end position="71"/>
    </location>
</feature>
<feature type="transmembrane region" description="Helical" evidence="10">
    <location>
        <begin position="158"/>
        <end position="178"/>
    </location>
</feature>
<keyword evidence="8 10" id="KW-0445">Lipid transport</keyword>
<protein>
    <recommendedName>
        <fullName evidence="3 10">Autophagy-related protein 9</fullName>
    </recommendedName>
</protein>
<feature type="transmembrane region" description="Helical" evidence="10">
    <location>
        <begin position="476"/>
        <end position="497"/>
    </location>
</feature>
<feature type="compositionally biased region" description="Basic and acidic residues" evidence="11">
    <location>
        <begin position="652"/>
        <end position="666"/>
    </location>
</feature>
<evidence type="ECO:0000256" key="1">
    <source>
        <dbReference type="ARBA" id="ARBA00004511"/>
    </source>
</evidence>
<dbReference type="PANTHER" id="PTHR13038:SF10">
    <property type="entry name" value="AUTOPHAGY-RELATED PROTEIN 9"/>
    <property type="match status" value="1"/>
</dbReference>
<dbReference type="AlphaFoldDB" id="A0A7S1PGV2"/>
<keyword evidence="4 10" id="KW-0813">Transport</keyword>
<dbReference type="PANTHER" id="PTHR13038">
    <property type="entry name" value="APG9 AUTOPHAGY 9"/>
    <property type="match status" value="1"/>
</dbReference>
<dbReference type="GO" id="GO:0034727">
    <property type="term" value="P:piecemeal microautophagy of the nucleus"/>
    <property type="evidence" value="ECO:0007669"/>
    <property type="project" value="TreeGrafter"/>
</dbReference>
<comment type="subcellular location">
    <subcellularLocation>
        <location evidence="1 10">Preautophagosomal structure membrane</location>
        <topology evidence="1 10">Multi-pass membrane protein</topology>
    </subcellularLocation>
</comment>
<dbReference type="EMBL" id="HBGD01000740">
    <property type="protein sequence ID" value="CAD9077366.1"/>
    <property type="molecule type" value="Transcribed_RNA"/>
</dbReference>
<accession>A0A7S1PGV2</accession>
<feature type="compositionally biased region" description="Basic and acidic residues" evidence="11">
    <location>
        <begin position="9"/>
        <end position="33"/>
    </location>
</feature>
<comment type="similarity">
    <text evidence="2 10">Belongs to the ATG9 family.</text>
</comment>
<dbReference type="InterPro" id="IPR007241">
    <property type="entry name" value="Autophagy-rel_prot_9"/>
</dbReference>
<feature type="transmembrane region" description="Helical" evidence="10">
    <location>
        <begin position="208"/>
        <end position="229"/>
    </location>
</feature>
<keyword evidence="6 10" id="KW-1133">Transmembrane helix</keyword>
<dbReference type="GO" id="GO:0061709">
    <property type="term" value="P:reticulophagy"/>
    <property type="evidence" value="ECO:0007669"/>
    <property type="project" value="TreeGrafter"/>
</dbReference>
<evidence type="ECO:0000256" key="7">
    <source>
        <dbReference type="ARBA" id="ARBA00023006"/>
    </source>
</evidence>
<evidence type="ECO:0000256" key="4">
    <source>
        <dbReference type="ARBA" id="ARBA00022448"/>
    </source>
</evidence>
<evidence type="ECO:0000256" key="3">
    <source>
        <dbReference type="ARBA" id="ARBA00018074"/>
    </source>
</evidence>
<organism evidence="12">
    <name type="scientific">Percolomonas cosmopolitus</name>
    <dbReference type="NCBI Taxonomy" id="63605"/>
    <lineage>
        <taxon>Eukaryota</taxon>
        <taxon>Discoba</taxon>
        <taxon>Heterolobosea</taxon>
        <taxon>Tetramitia</taxon>
        <taxon>Eutetramitia</taxon>
        <taxon>Percolomonadidae</taxon>
        <taxon>Percolomonas</taxon>
    </lineage>
</organism>
<keyword evidence="7 10" id="KW-0072">Autophagy</keyword>
<dbReference type="GO" id="GO:0034497">
    <property type="term" value="P:protein localization to phagophore assembly site"/>
    <property type="evidence" value="ECO:0007669"/>
    <property type="project" value="TreeGrafter"/>
</dbReference>
<evidence type="ECO:0000256" key="11">
    <source>
        <dbReference type="SAM" id="MobiDB-lite"/>
    </source>
</evidence>
<dbReference type="GO" id="GO:0005776">
    <property type="term" value="C:autophagosome"/>
    <property type="evidence" value="ECO:0007669"/>
    <property type="project" value="TreeGrafter"/>
</dbReference>
<evidence type="ECO:0000256" key="10">
    <source>
        <dbReference type="RuleBase" id="RU364027"/>
    </source>
</evidence>
<feature type="transmembrane region" description="Helical" evidence="10">
    <location>
        <begin position="438"/>
        <end position="464"/>
    </location>
</feature>
<proteinExistence type="inferred from homology"/>
<dbReference type="GO" id="GO:0000422">
    <property type="term" value="P:autophagy of mitochondrion"/>
    <property type="evidence" value="ECO:0007669"/>
    <property type="project" value="TreeGrafter"/>
</dbReference>